<gene>
    <name evidence="4" type="primary">rps10</name>
</gene>
<dbReference type="EMBL" id="MW423602">
    <property type="protein sequence ID" value="QRC76550.1"/>
    <property type="molecule type" value="Genomic_DNA"/>
</dbReference>
<dbReference type="InterPro" id="IPR027486">
    <property type="entry name" value="Ribosomal_uS10_dom"/>
</dbReference>
<evidence type="ECO:0000256" key="2">
    <source>
        <dbReference type="ARBA" id="ARBA00023274"/>
    </source>
</evidence>
<dbReference type="GO" id="GO:1990904">
    <property type="term" value="C:ribonucleoprotein complex"/>
    <property type="evidence" value="ECO:0007669"/>
    <property type="project" value="UniProtKB-KW"/>
</dbReference>
<protein>
    <submittedName>
        <fullName evidence="4">Ribosomal protein S10</fullName>
    </submittedName>
</protein>
<keyword evidence="1 4" id="KW-0689">Ribosomal protein</keyword>
<evidence type="ECO:0000313" key="4">
    <source>
        <dbReference type="EMBL" id="QRC76550.1"/>
    </source>
</evidence>
<evidence type="ECO:0000256" key="1">
    <source>
        <dbReference type="ARBA" id="ARBA00022980"/>
    </source>
</evidence>
<dbReference type="GO" id="GO:0005840">
    <property type="term" value="C:ribosome"/>
    <property type="evidence" value="ECO:0007669"/>
    <property type="project" value="UniProtKB-KW"/>
</dbReference>
<organism evidence="4">
    <name type="scientific">Pseudo-nitzschia micropora</name>
    <dbReference type="NCBI Taxonomy" id="186175"/>
    <lineage>
        <taxon>Eukaryota</taxon>
        <taxon>Sar</taxon>
        <taxon>Stramenopiles</taxon>
        <taxon>Ochrophyta</taxon>
        <taxon>Bacillariophyta</taxon>
        <taxon>Bacillariophyceae</taxon>
        <taxon>Bacillariophycidae</taxon>
        <taxon>Bacillariales</taxon>
        <taxon>Bacillariaceae</taxon>
        <taxon>Pseudo-nitzschia</taxon>
    </lineage>
</organism>
<dbReference type="Pfam" id="PF00338">
    <property type="entry name" value="Ribosomal_S10"/>
    <property type="match status" value="1"/>
</dbReference>
<dbReference type="GeneID" id="65322063"/>
<keyword evidence="4" id="KW-0496">Mitochondrion</keyword>
<dbReference type="RefSeq" id="YP_010120196.1">
    <property type="nucleotide sequence ID" value="NC_056171.1"/>
</dbReference>
<dbReference type="InterPro" id="IPR036838">
    <property type="entry name" value="Ribosomal_uS10_dom_sf"/>
</dbReference>
<dbReference type="SUPFAM" id="SSF54999">
    <property type="entry name" value="Ribosomal protein S10"/>
    <property type="match status" value="1"/>
</dbReference>
<accession>A0A888YNU4</accession>
<proteinExistence type="predicted"/>
<reference evidence="4" key="1">
    <citation type="submission" date="2020-12" db="EMBL/GenBank/DDBJ databases">
        <title>Mitochondrial genome and phylogenomic analysis of Pseudo-nitzschia micropora (Bacillariophyceae, Bacillariophyta).</title>
        <authorList>
            <person name="Chen Y."/>
            <person name="Cui Z."/>
            <person name="Liu F."/>
            <person name="Chen N."/>
        </authorList>
    </citation>
    <scope>NUCLEOTIDE SEQUENCE</scope>
    <source>
        <strain evidence="4">CNS00133</strain>
    </source>
</reference>
<evidence type="ECO:0000259" key="3">
    <source>
        <dbReference type="SMART" id="SM01403"/>
    </source>
</evidence>
<dbReference type="AlphaFoldDB" id="A0A888YNU4"/>
<sequence>MFFYLKISCKDKKILEKFSRVFTKIKSLPIFIKPFPKHEKRKFITILKSPHVNKTAQEQFEYRFFSKHFLVFSMKPQTFFLLLKKFKNLSFSGIKLEVKGVFEKNLTNKYILKLINPDNVVLQKSYLNQKSFRKEKTKSKGFESITNNLELSKKYIQLFDSYGEVYLKNTFHSQ</sequence>
<feature type="domain" description="Small ribosomal subunit protein uS10" evidence="3">
    <location>
        <begin position="4"/>
        <end position="99"/>
    </location>
</feature>
<geneLocation type="mitochondrion" evidence="4"/>
<name>A0A888YNU4_9STRA</name>
<dbReference type="Gene3D" id="3.30.70.600">
    <property type="entry name" value="Ribosomal protein S10 domain"/>
    <property type="match status" value="1"/>
</dbReference>
<dbReference type="SMART" id="SM01403">
    <property type="entry name" value="Ribosomal_S10"/>
    <property type="match status" value="1"/>
</dbReference>
<keyword evidence="2" id="KW-0687">Ribonucleoprotein</keyword>